<dbReference type="OrthoDB" id="5178186at2"/>
<evidence type="ECO:0000313" key="1">
    <source>
        <dbReference type="EMBL" id="GCD21700.1"/>
    </source>
</evidence>
<dbReference type="Pfam" id="PF19827">
    <property type="entry name" value="DUF6308"/>
    <property type="match status" value="1"/>
</dbReference>
<gene>
    <name evidence="1" type="ORF">CTKZ_32620</name>
</gene>
<sequence>MATQHGPIEPRGELAFLLSSSGSAEAVRVLRSYFAPRPRGRFSGSRFEGLGGGGDRPAVADEFVAEDLVAVALLSVNIKGDAALEILERRRARLHQLLRRVPTDVALADLTVDDVGDDWPLRALYRELRSIDTIGKTAATKLLARKRPHMAPILDTVITAELRIVKGQYWGPLHAWLTTDGKAHHRHLLDLRDAADLGTEISALRVFDVLAWMSGKGYTRSGGPAVP</sequence>
<dbReference type="Proteomes" id="UP000288246">
    <property type="component" value="Unassembled WGS sequence"/>
</dbReference>
<comment type="caution">
    <text evidence="1">The sequence shown here is derived from an EMBL/GenBank/DDBJ whole genome shotgun (WGS) entry which is preliminary data.</text>
</comment>
<keyword evidence="2" id="KW-1185">Reference proteome</keyword>
<proteinExistence type="predicted"/>
<dbReference type="InterPro" id="IPR046275">
    <property type="entry name" value="DUF6308"/>
</dbReference>
<name>A0A401V441_9CELL</name>
<dbReference type="EMBL" id="BHYL01000331">
    <property type="protein sequence ID" value="GCD21700.1"/>
    <property type="molecule type" value="Genomic_DNA"/>
</dbReference>
<reference evidence="1 2" key="1">
    <citation type="submission" date="2018-11" db="EMBL/GenBank/DDBJ databases">
        <title>Draft genome sequence of Cellulomonas takizawaensis strain TKZ-21.</title>
        <authorList>
            <person name="Yamamura H."/>
            <person name="Hayashi T."/>
            <person name="Hamada M."/>
            <person name="Serisawa Y."/>
            <person name="Matsuyama K."/>
            <person name="Nakagawa Y."/>
            <person name="Otoguro M."/>
            <person name="Yanagida F."/>
            <person name="Hayakawa M."/>
        </authorList>
    </citation>
    <scope>NUCLEOTIDE SEQUENCE [LARGE SCALE GENOMIC DNA]</scope>
    <source>
        <strain evidence="1 2">TKZ-21</strain>
    </source>
</reference>
<dbReference type="RefSeq" id="WP_160142933.1">
    <property type="nucleotide sequence ID" value="NZ_BHYL01000331.1"/>
</dbReference>
<protein>
    <submittedName>
        <fullName evidence="1">Uncharacterized protein</fullName>
    </submittedName>
</protein>
<organism evidence="1 2">
    <name type="scientific">Cellulomonas algicola</name>
    <dbReference type="NCBI Taxonomy" id="2071633"/>
    <lineage>
        <taxon>Bacteria</taxon>
        <taxon>Bacillati</taxon>
        <taxon>Actinomycetota</taxon>
        <taxon>Actinomycetes</taxon>
        <taxon>Micrococcales</taxon>
        <taxon>Cellulomonadaceae</taxon>
        <taxon>Cellulomonas</taxon>
    </lineage>
</organism>
<dbReference type="AlphaFoldDB" id="A0A401V441"/>
<evidence type="ECO:0000313" key="2">
    <source>
        <dbReference type="Proteomes" id="UP000288246"/>
    </source>
</evidence>
<accession>A0A401V441</accession>